<accession>A0A022WEW9</accession>
<dbReference type="GO" id="GO:0008239">
    <property type="term" value="F:dipeptidyl-peptidase activity"/>
    <property type="evidence" value="ECO:0007669"/>
    <property type="project" value="TreeGrafter"/>
</dbReference>
<dbReference type="HOGENOM" id="CLU_023630_2_0_1"/>
<dbReference type="SUPFAM" id="SSF53474">
    <property type="entry name" value="alpha/beta-Hydrolases"/>
    <property type="match status" value="1"/>
</dbReference>
<keyword evidence="4" id="KW-0378">Hydrolase</keyword>
<dbReference type="InterPro" id="IPR029058">
    <property type="entry name" value="AB_hydrolase_fold"/>
</dbReference>
<dbReference type="Proteomes" id="UP000023758">
    <property type="component" value="Unassembled WGS sequence"/>
</dbReference>
<proteinExistence type="inferred from homology"/>
<sequence>MKFASCFIQGAALALLAGMGSTFGFAGSKLGKDMHDAVMMGYSSDLALDPGHFKAVMDSPKFGSPQAETVDMPIDHKSNKTGTYKHRFWINEQDYKPGGPVFVFDCGEAAGQRYADRYLFNETNFFRQLTKKFHGIGIIFEHRYYGESTPFPVTVKTPPEHFQYLNNDQALADLPYFAKEFKRKAFPNNDLRPNATPWVMVGGSYPGMRSAFTRDRYPETIYASWASSAPVQAQIDMAVYYEQVYRGLVAYGWGNCTKDIRAAYRYIDRQLSRNDTAAAIKKLFLGEGAEQASNGDFTAALIVAYAGWQSSGADGQVGKFCNWLEVDPKTNKTAPAEGWAPTLGDKAMAERFAAWPTLAEMVNANAMTNCKQTDKSKPLECKLDKPSEDPDFISWIWQYCSEWGYYQTVNYPQHPILSKYQTIKYNQDFCYRQFPTGVKSGYLPVKPQTEKTNRATKGWNMRPSNVYWSGGQYDPWNTLSPLSTEPFAPRVKVSQEIPKCNVSTGPRTIFGYLIPNAQHVYDFRTYFKPGEVSRNLFHSALEEWLPCFKKH</sequence>
<dbReference type="GO" id="GO:0070008">
    <property type="term" value="F:serine-type exopeptidase activity"/>
    <property type="evidence" value="ECO:0007669"/>
    <property type="project" value="InterPro"/>
</dbReference>
<keyword evidence="5" id="KW-0325">Glycoprotein</keyword>
<evidence type="ECO:0000313" key="6">
    <source>
        <dbReference type="EMBL" id="EZF56608.1"/>
    </source>
</evidence>
<dbReference type="EMBL" id="KK207716">
    <property type="protein sequence ID" value="EZF56608.1"/>
    <property type="molecule type" value="Genomic_DNA"/>
</dbReference>
<dbReference type="InterPro" id="IPR008758">
    <property type="entry name" value="Peptidase_S28"/>
</dbReference>
<evidence type="ECO:0000256" key="2">
    <source>
        <dbReference type="ARBA" id="ARBA00022670"/>
    </source>
</evidence>
<protein>
    <recommendedName>
        <fullName evidence="7">Serine peptidase, family S28</fullName>
    </recommendedName>
</protein>
<dbReference type="PANTHER" id="PTHR11010:SF109">
    <property type="entry name" value="PEPTIDASE, FAMILY S28, PUTATIVE (AFU_ORTHOLOGUE AFUA_4G03790)-RELATED"/>
    <property type="match status" value="1"/>
</dbReference>
<dbReference type="Pfam" id="PF05577">
    <property type="entry name" value="Peptidase_S28"/>
    <property type="match status" value="1"/>
</dbReference>
<comment type="similarity">
    <text evidence="1">Belongs to the peptidase S28 family.</text>
</comment>
<dbReference type="GO" id="GO:0006508">
    <property type="term" value="P:proteolysis"/>
    <property type="evidence" value="ECO:0007669"/>
    <property type="project" value="UniProtKB-KW"/>
</dbReference>
<dbReference type="AlphaFoldDB" id="A0A022WEW9"/>
<dbReference type="Gene3D" id="3.40.50.1820">
    <property type="entry name" value="alpha/beta hydrolase"/>
    <property type="match status" value="2"/>
</dbReference>
<keyword evidence="3" id="KW-0732">Signal</keyword>
<dbReference type="FunFam" id="3.40.50.1820:FF:000636">
    <property type="entry name" value="Serine peptidase, family S28, putative"/>
    <property type="match status" value="1"/>
</dbReference>
<dbReference type="PANTHER" id="PTHR11010">
    <property type="entry name" value="PROTEASE S28 PRO-X CARBOXYPEPTIDASE-RELATED"/>
    <property type="match status" value="1"/>
</dbReference>
<dbReference type="MEROPS" id="S28.004"/>
<gene>
    <name evidence="6" type="ORF">H103_01037</name>
</gene>
<reference evidence="6" key="1">
    <citation type="submission" date="2014-02" db="EMBL/GenBank/DDBJ databases">
        <title>The Genome Sequence of Trichophyton rubrum (morphotype fischeri) CBS 288.86.</title>
        <authorList>
            <consortium name="The Broad Institute Genomics Platform"/>
            <person name="Cuomo C.A."/>
            <person name="White T.C."/>
            <person name="Graser Y."/>
            <person name="Martinez-Rossi N."/>
            <person name="Heitman J."/>
            <person name="Young S.K."/>
            <person name="Zeng Q."/>
            <person name="Gargeya S."/>
            <person name="Abouelleil A."/>
            <person name="Alvarado L."/>
            <person name="Chapman S.B."/>
            <person name="Gainer-Dewar J."/>
            <person name="Goldberg J."/>
            <person name="Griggs A."/>
            <person name="Gujja S."/>
            <person name="Hansen M."/>
            <person name="Howarth C."/>
            <person name="Imamovic A."/>
            <person name="Larimer J."/>
            <person name="Martinez D."/>
            <person name="Murphy C."/>
            <person name="Pearson M.D."/>
            <person name="Persinoti G."/>
            <person name="Poon T."/>
            <person name="Priest M."/>
            <person name="Roberts A.D."/>
            <person name="Saif S."/>
            <person name="Shea T.D."/>
            <person name="Sykes S.N."/>
            <person name="Wortman J."/>
            <person name="Nusbaum C."/>
            <person name="Birren B."/>
        </authorList>
    </citation>
    <scope>NUCLEOTIDE SEQUENCE [LARGE SCALE GENOMIC DNA]</scope>
    <source>
        <strain evidence="6">CBS 288.86</strain>
    </source>
</reference>
<evidence type="ECO:0000256" key="5">
    <source>
        <dbReference type="ARBA" id="ARBA00023180"/>
    </source>
</evidence>
<name>A0A022WEW9_TRIRU</name>
<evidence type="ECO:0008006" key="7">
    <source>
        <dbReference type="Google" id="ProtNLM"/>
    </source>
</evidence>
<evidence type="ECO:0000256" key="4">
    <source>
        <dbReference type="ARBA" id="ARBA00022801"/>
    </source>
</evidence>
<organism evidence="6">
    <name type="scientific">Trichophyton rubrum CBS 288.86</name>
    <dbReference type="NCBI Taxonomy" id="1215330"/>
    <lineage>
        <taxon>Eukaryota</taxon>
        <taxon>Fungi</taxon>
        <taxon>Dikarya</taxon>
        <taxon>Ascomycota</taxon>
        <taxon>Pezizomycotina</taxon>
        <taxon>Eurotiomycetes</taxon>
        <taxon>Eurotiomycetidae</taxon>
        <taxon>Onygenales</taxon>
        <taxon>Arthrodermataceae</taxon>
        <taxon>Trichophyton</taxon>
    </lineage>
</organism>
<dbReference type="OrthoDB" id="1735038at2759"/>
<evidence type="ECO:0000256" key="3">
    <source>
        <dbReference type="ARBA" id="ARBA00022729"/>
    </source>
</evidence>
<evidence type="ECO:0000256" key="1">
    <source>
        <dbReference type="ARBA" id="ARBA00011079"/>
    </source>
</evidence>
<keyword evidence="2" id="KW-0645">Protease</keyword>